<reference evidence="6" key="2">
    <citation type="submission" date="2019-09" db="UniProtKB">
        <authorList>
            <consortium name="WormBaseParasite"/>
        </authorList>
    </citation>
    <scope>IDENTIFICATION</scope>
</reference>
<dbReference type="OrthoDB" id="533508at2759"/>
<keyword evidence="5" id="KW-1185">Reference proteome</keyword>
<reference evidence="4 5" key="1">
    <citation type="submission" date="2018-11" db="EMBL/GenBank/DDBJ databases">
        <authorList>
            <consortium name="Pathogen Informatics"/>
        </authorList>
    </citation>
    <scope>NUCLEOTIDE SEQUENCE [LARGE SCALE GENOMIC DNA]</scope>
</reference>
<evidence type="ECO:0000256" key="3">
    <source>
        <dbReference type="SAM" id="Phobius"/>
    </source>
</evidence>
<dbReference type="AlphaFoldDB" id="A0A183GF60"/>
<evidence type="ECO:0000313" key="6">
    <source>
        <dbReference type="WBParaSite" id="HPBE_0002101501-mRNA-1"/>
    </source>
</evidence>
<feature type="transmembrane region" description="Helical" evidence="3">
    <location>
        <begin position="12"/>
        <end position="31"/>
    </location>
</feature>
<dbReference type="PANTHER" id="PTHR10582:SF19">
    <property type="entry name" value="ION TRANSPORT DOMAIN-CONTAINING PROTEIN"/>
    <property type="match status" value="1"/>
</dbReference>
<protein>
    <submittedName>
        <fullName evidence="6">Ion_trans domain-containing protein</fullName>
    </submittedName>
</protein>
<keyword evidence="3" id="KW-1133">Transmembrane helix</keyword>
<dbReference type="GO" id="GO:0005262">
    <property type="term" value="F:calcium channel activity"/>
    <property type="evidence" value="ECO:0007669"/>
    <property type="project" value="TreeGrafter"/>
</dbReference>
<evidence type="ECO:0000256" key="1">
    <source>
        <dbReference type="ARBA" id="ARBA00022737"/>
    </source>
</evidence>
<gene>
    <name evidence="4" type="ORF">HPBE_LOCUS21014</name>
</gene>
<dbReference type="InterPro" id="IPR024862">
    <property type="entry name" value="TRPV"/>
</dbReference>
<feature type="coiled-coil region" evidence="2">
    <location>
        <begin position="109"/>
        <end position="143"/>
    </location>
</feature>
<keyword evidence="2" id="KW-0175">Coiled coil</keyword>
<dbReference type="PANTHER" id="PTHR10582">
    <property type="entry name" value="TRANSIENT RECEPTOR POTENTIAL ION CHANNEL PROTEIN"/>
    <property type="match status" value="1"/>
</dbReference>
<keyword evidence="1" id="KW-0677">Repeat</keyword>
<keyword evidence="3" id="KW-0812">Transmembrane</keyword>
<organism evidence="5 6">
    <name type="scientific">Heligmosomoides polygyrus</name>
    <name type="common">Parasitic roundworm</name>
    <dbReference type="NCBI Taxonomy" id="6339"/>
    <lineage>
        <taxon>Eukaryota</taxon>
        <taxon>Metazoa</taxon>
        <taxon>Ecdysozoa</taxon>
        <taxon>Nematoda</taxon>
        <taxon>Chromadorea</taxon>
        <taxon>Rhabditida</taxon>
        <taxon>Rhabditina</taxon>
        <taxon>Rhabditomorpha</taxon>
        <taxon>Strongyloidea</taxon>
        <taxon>Heligmosomidae</taxon>
        <taxon>Heligmosomoides</taxon>
    </lineage>
</organism>
<evidence type="ECO:0000313" key="5">
    <source>
        <dbReference type="Proteomes" id="UP000050761"/>
    </source>
</evidence>
<evidence type="ECO:0000256" key="2">
    <source>
        <dbReference type="SAM" id="Coils"/>
    </source>
</evidence>
<dbReference type="WBParaSite" id="HPBE_0002101501-mRNA-1">
    <property type="protein sequence ID" value="HPBE_0002101501-mRNA-1"/>
    <property type="gene ID" value="HPBE_0002101501"/>
</dbReference>
<proteinExistence type="predicted"/>
<sequence length="150" mass="18074">MFSFYTYLPSIQIIFLIFEIFVSILQFNLLIAMMTRTYETIFETKKEWNRQWAQVILMLELSLSPRERLMHLLKYSRPTGVNKRIRSYVVNRKFRVGDGLTRDEEMHVREEKAQQILEEKRQLMKKKNRVQEIKENAVNIMARNSQGGRL</sequence>
<dbReference type="Proteomes" id="UP000050761">
    <property type="component" value="Unassembled WGS sequence"/>
</dbReference>
<name>A0A183GF60_HELPZ</name>
<dbReference type="EMBL" id="UZAH01032621">
    <property type="protein sequence ID" value="VDP22920.1"/>
    <property type="molecule type" value="Genomic_DNA"/>
</dbReference>
<evidence type="ECO:0000313" key="4">
    <source>
        <dbReference type="EMBL" id="VDP22920.1"/>
    </source>
</evidence>
<dbReference type="GO" id="GO:0098703">
    <property type="term" value="P:calcium ion import across plasma membrane"/>
    <property type="evidence" value="ECO:0007669"/>
    <property type="project" value="TreeGrafter"/>
</dbReference>
<accession>A0A3P8BXG1</accession>
<accession>A0A183GF60</accession>
<dbReference type="GO" id="GO:0005886">
    <property type="term" value="C:plasma membrane"/>
    <property type="evidence" value="ECO:0007669"/>
    <property type="project" value="TreeGrafter"/>
</dbReference>
<keyword evidence="3" id="KW-0472">Membrane</keyword>